<sequence length="647" mass="73477">MGSQPENPRTRLVIAIDYGTTYTGVAYATPAGKKASLTDIDVVRDWGDRMRNQDKVPSVISYSGKIEKSEQQWGSDLSKGAIAMVHTKLQLDVDDTSTELDQILESLEGMQDLNFQYIKNTEGSPRYTRRGPEEIVADYLERVFEHLLARTVSKFTEEWSTQAPVDIVATIPAEWGYRAKNSTFRALRKAGFNEENFRQLNKMLLVSEPEAAAIFTARHMKEKMGKDFLRASGGTVDLVSYKVKQLEPTFEIERIGLPASELIKFLFPLALSEFDLQCKGDKCGAIFINLAFKKWLRRLIGKDRYRELDQRDDAHLSDKISSHDSEGEMMRALMKQFETKKRAFEAESGDVHIDLPECFHDWHIDDRVEEGEITIPSYDMQSFFEHCAGSIVNLISNQREYIESQGIRLKNVFLVGGFAESPYLQASIRESLDLLPVSVELRVPATSEAVTAVVRGAAIFGIEKAANKTTTTMCACPRSYGVLDSTLFSDVDNHSKDRVTDPILNMDMAKDQLRWLIKKGDLVLSNRIKEVTRSFDRIFTEFGSKKGTIPIFAYNYDDLPERYDNARNEPGLSEIYTLEYDVGEISLQEFECFKPDRSVQFYVATLDLKMRIGPQGLRVQLWFKDRLISAAKIVDPLLKDIVTLPLV</sequence>
<keyword evidence="2" id="KW-1185">Reference proteome</keyword>
<dbReference type="EMBL" id="FJOG01000003">
    <property type="protein sequence ID" value="CZR52813.1"/>
    <property type="molecule type" value="Genomic_DNA"/>
</dbReference>
<dbReference type="SUPFAM" id="SSF53067">
    <property type="entry name" value="Actin-like ATPase domain"/>
    <property type="match status" value="2"/>
</dbReference>
<evidence type="ECO:0008006" key="3">
    <source>
        <dbReference type="Google" id="ProtNLM"/>
    </source>
</evidence>
<protein>
    <recommendedName>
        <fullName evidence="3">Hsp70 protein</fullName>
    </recommendedName>
</protein>
<dbReference type="InterPro" id="IPR043129">
    <property type="entry name" value="ATPase_NBD"/>
</dbReference>
<dbReference type="Proteomes" id="UP000184330">
    <property type="component" value="Unassembled WGS sequence"/>
</dbReference>
<name>A0A1L7WJ51_9HELO</name>
<dbReference type="AlphaFoldDB" id="A0A1L7WJ51"/>
<dbReference type="PANTHER" id="PTHR14187">
    <property type="entry name" value="ALPHA KINASE/ELONGATION FACTOR 2 KINASE"/>
    <property type="match status" value="1"/>
</dbReference>
<reference evidence="1 2" key="1">
    <citation type="submission" date="2016-03" db="EMBL/GenBank/DDBJ databases">
        <authorList>
            <person name="Ploux O."/>
        </authorList>
    </citation>
    <scope>NUCLEOTIDE SEQUENCE [LARGE SCALE GENOMIC DNA]</scope>
    <source>
        <strain evidence="1 2">UAMH 11012</strain>
    </source>
</reference>
<dbReference type="OrthoDB" id="2963168at2759"/>
<accession>A0A1L7WJ51</accession>
<evidence type="ECO:0000313" key="2">
    <source>
        <dbReference type="Proteomes" id="UP000184330"/>
    </source>
</evidence>
<dbReference type="Gene3D" id="3.30.420.40">
    <property type="match status" value="1"/>
</dbReference>
<gene>
    <name evidence="1" type="ORF">PAC_02690</name>
</gene>
<proteinExistence type="predicted"/>
<dbReference type="STRING" id="576137.A0A1L7WJ51"/>
<dbReference type="PANTHER" id="PTHR14187:SF5">
    <property type="entry name" value="HEAT SHOCK 70 KDA PROTEIN 12A"/>
    <property type="match status" value="1"/>
</dbReference>
<evidence type="ECO:0000313" key="1">
    <source>
        <dbReference type="EMBL" id="CZR52813.1"/>
    </source>
</evidence>
<dbReference type="CDD" id="cd10170">
    <property type="entry name" value="ASKHA_NBD_HSP70"/>
    <property type="match status" value="1"/>
</dbReference>
<organism evidence="1 2">
    <name type="scientific">Phialocephala subalpina</name>
    <dbReference type="NCBI Taxonomy" id="576137"/>
    <lineage>
        <taxon>Eukaryota</taxon>
        <taxon>Fungi</taxon>
        <taxon>Dikarya</taxon>
        <taxon>Ascomycota</taxon>
        <taxon>Pezizomycotina</taxon>
        <taxon>Leotiomycetes</taxon>
        <taxon>Helotiales</taxon>
        <taxon>Mollisiaceae</taxon>
        <taxon>Phialocephala</taxon>
        <taxon>Phialocephala fortinii species complex</taxon>
    </lineage>
</organism>